<dbReference type="InterPro" id="IPR016195">
    <property type="entry name" value="Pol/histidinol_Pase-like"/>
</dbReference>
<protein>
    <submittedName>
        <fullName evidence="1">Uncharacterized protein</fullName>
    </submittedName>
</protein>
<proteinExistence type="predicted"/>
<name>M3H8N6_LEPIR</name>
<dbReference type="Gene3D" id="3.20.20.140">
    <property type="entry name" value="Metal-dependent hydrolases"/>
    <property type="match status" value="1"/>
</dbReference>
<gene>
    <name evidence="1" type="ORF">LEP1GSC151_3133</name>
</gene>
<evidence type="ECO:0000313" key="2">
    <source>
        <dbReference type="Proteomes" id="UP000011776"/>
    </source>
</evidence>
<dbReference type="Proteomes" id="UP000011776">
    <property type="component" value="Unassembled WGS sequence"/>
</dbReference>
<dbReference type="SUPFAM" id="SSF89550">
    <property type="entry name" value="PHP domain-like"/>
    <property type="match status" value="1"/>
</dbReference>
<dbReference type="AlphaFoldDB" id="M3H8N6"/>
<reference evidence="1 2" key="1">
    <citation type="submission" date="2013-02" db="EMBL/GenBank/DDBJ databases">
        <authorList>
            <person name="Harkins D.M."/>
            <person name="Durkin A.S."/>
            <person name="Brinkac L.M."/>
            <person name="Haft D.H."/>
            <person name="Selengut J.D."/>
            <person name="Sanka R."/>
            <person name="DePew J."/>
            <person name="Purushe J."/>
            <person name="Tulsiani S.M."/>
            <person name="Graham G.C."/>
            <person name="Burns M.-A."/>
            <person name="Dohnt M.F."/>
            <person name="Smythe L.D."/>
            <person name="McKay D.B."/>
            <person name="Craig S.B."/>
            <person name="Vinetz J.M."/>
            <person name="Sutton G.G."/>
            <person name="Nierman W.C."/>
            <person name="Fouts D.E."/>
        </authorList>
    </citation>
    <scope>NUCLEOTIDE SEQUENCE [LARGE SCALE GENOMIC DNA]</scope>
    <source>
        <strain evidence="1 2">LT2186</strain>
    </source>
</reference>
<evidence type="ECO:0000313" key="1">
    <source>
        <dbReference type="EMBL" id="EMG09070.1"/>
    </source>
</evidence>
<comment type="caution">
    <text evidence="1">The sequence shown here is derived from an EMBL/GenBank/DDBJ whole genome shotgun (WGS) entry which is preliminary data.</text>
</comment>
<sequence>MQKSGAFIVISHPGLEGSISYKILERLQGVDAVEVFSTYGDTFENWIRLLDQGIPMFATSGDDLHYFPGELIRAM</sequence>
<organism evidence="1 2">
    <name type="scientific">Leptospira interrogans serovar Grippotyphosa str. LT2186</name>
    <dbReference type="NCBI Taxonomy" id="1001599"/>
    <lineage>
        <taxon>Bacteria</taxon>
        <taxon>Pseudomonadati</taxon>
        <taxon>Spirochaetota</taxon>
        <taxon>Spirochaetia</taxon>
        <taxon>Leptospirales</taxon>
        <taxon>Leptospiraceae</taxon>
        <taxon>Leptospira</taxon>
    </lineage>
</organism>
<dbReference type="EMBL" id="AFME02000343">
    <property type="protein sequence ID" value="EMG09070.1"/>
    <property type="molecule type" value="Genomic_DNA"/>
</dbReference>
<feature type="non-terminal residue" evidence="1">
    <location>
        <position position="75"/>
    </location>
</feature>
<accession>M3H8N6</accession>